<keyword evidence="2 6" id="KW-0812">Transmembrane</keyword>
<dbReference type="GO" id="GO:0016020">
    <property type="term" value="C:membrane"/>
    <property type="evidence" value="ECO:0007669"/>
    <property type="project" value="UniProtKB-SubCell"/>
</dbReference>
<evidence type="ECO:0000313" key="7">
    <source>
        <dbReference type="EMBL" id="EMD35712.1"/>
    </source>
</evidence>
<accession>M2RBB8</accession>
<name>M2RBB8_CERS8</name>
<reference evidence="7 8" key="1">
    <citation type="journal article" date="2012" name="Proc. Natl. Acad. Sci. U.S.A.">
        <title>Comparative genomics of Ceriporiopsis subvermispora and Phanerochaete chrysosporium provide insight into selective ligninolysis.</title>
        <authorList>
            <person name="Fernandez-Fueyo E."/>
            <person name="Ruiz-Duenas F.J."/>
            <person name="Ferreira P."/>
            <person name="Floudas D."/>
            <person name="Hibbett D.S."/>
            <person name="Canessa P."/>
            <person name="Larrondo L.F."/>
            <person name="James T.Y."/>
            <person name="Seelenfreund D."/>
            <person name="Lobos S."/>
            <person name="Polanco R."/>
            <person name="Tello M."/>
            <person name="Honda Y."/>
            <person name="Watanabe T."/>
            <person name="Watanabe T."/>
            <person name="Ryu J.S."/>
            <person name="Kubicek C.P."/>
            <person name="Schmoll M."/>
            <person name="Gaskell J."/>
            <person name="Hammel K.E."/>
            <person name="St John F.J."/>
            <person name="Vanden Wymelenberg A."/>
            <person name="Sabat G."/>
            <person name="Splinter BonDurant S."/>
            <person name="Syed K."/>
            <person name="Yadav J.S."/>
            <person name="Doddapaneni H."/>
            <person name="Subramanian V."/>
            <person name="Lavin J.L."/>
            <person name="Oguiza J.A."/>
            <person name="Perez G."/>
            <person name="Pisabarro A.G."/>
            <person name="Ramirez L."/>
            <person name="Santoyo F."/>
            <person name="Master E."/>
            <person name="Coutinho P.M."/>
            <person name="Henrissat B."/>
            <person name="Lombard V."/>
            <person name="Magnuson J.K."/>
            <person name="Kuees U."/>
            <person name="Hori C."/>
            <person name="Igarashi K."/>
            <person name="Samejima M."/>
            <person name="Held B.W."/>
            <person name="Barry K.W."/>
            <person name="LaButti K.M."/>
            <person name="Lapidus A."/>
            <person name="Lindquist E.A."/>
            <person name="Lucas S.M."/>
            <person name="Riley R."/>
            <person name="Salamov A.A."/>
            <person name="Hoffmeister D."/>
            <person name="Schwenk D."/>
            <person name="Hadar Y."/>
            <person name="Yarden O."/>
            <person name="de Vries R.P."/>
            <person name="Wiebenga A."/>
            <person name="Stenlid J."/>
            <person name="Eastwood D."/>
            <person name="Grigoriev I.V."/>
            <person name="Berka R.M."/>
            <person name="Blanchette R.A."/>
            <person name="Kersten P."/>
            <person name="Martinez A.T."/>
            <person name="Vicuna R."/>
            <person name="Cullen D."/>
        </authorList>
    </citation>
    <scope>NUCLEOTIDE SEQUENCE [LARGE SCALE GENOMIC DNA]</scope>
    <source>
        <strain evidence="7 8">B</strain>
    </source>
</reference>
<dbReference type="PANTHER" id="PTHR15549">
    <property type="entry name" value="PAIRED IMMUNOGLOBULIN-LIKE TYPE 2 RECEPTOR"/>
    <property type="match status" value="1"/>
</dbReference>
<proteinExistence type="predicted"/>
<gene>
    <name evidence="7" type="ORF">CERSUDRAFT_115675</name>
</gene>
<feature type="transmembrane region" description="Helical" evidence="6">
    <location>
        <begin position="203"/>
        <end position="227"/>
    </location>
</feature>
<feature type="compositionally biased region" description="Pro residues" evidence="5">
    <location>
        <begin position="265"/>
        <end position="284"/>
    </location>
</feature>
<evidence type="ECO:0000313" key="8">
    <source>
        <dbReference type="Proteomes" id="UP000016930"/>
    </source>
</evidence>
<keyword evidence="8" id="KW-1185">Reference proteome</keyword>
<comment type="subcellular location">
    <subcellularLocation>
        <location evidence="1">Membrane</location>
        <topology evidence="1">Single-pass membrane protein</topology>
    </subcellularLocation>
</comment>
<keyword evidence="3 6" id="KW-1133">Transmembrane helix</keyword>
<evidence type="ECO:0000256" key="5">
    <source>
        <dbReference type="SAM" id="MobiDB-lite"/>
    </source>
</evidence>
<feature type="region of interest" description="Disordered" evidence="5">
    <location>
        <begin position="262"/>
        <end position="286"/>
    </location>
</feature>
<dbReference type="EMBL" id="KB445799">
    <property type="protein sequence ID" value="EMD35712.1"/>
    <property type="molecule type" value="Genomic_DNA"/>
</dbReference>
<evidence type="ECO:0000256" key="4">
    <source>
        <dbReference type="ARBA" id="ARBA00023136"/>
    </source>
</evidence>
<dbReference type="Proteomes" id="UP000016930">
    <property type="component" value="Unassembled WGS sequence"/>
</dbReference>
<keyword evidence="4 6" id="KW-0472">Membrane</keyword>
<evidence type="ECO:0000256" key="1">
    <source>
        <dbReference type="ARBA" id="ARBA00004167"/>
    </source>
</evidence>
<evidence type="ECO:0000256" key="6">
    <source>
        <dbReference type="SAM" id="Phobius"/>
    </source>
</evidence>
<dbReference type="InterPro" id="IPR051694">
    <property type="entry name" value="Immunoregulatory_rcpt-like"/>
</dbReference>
<dbReference type="GO" id="GO:0071944">
    <property type="term" value="C:cell periphery"/>
    <property type="evidence" value="ECO:0007669"/>
    <property type="project" value="UniProtKB-ARBA"/>
</dbReference>
<organism evidence="7 8">
    <name type="scientific">Ceriporiopsis subvermispora (strain B)</name>
    <name type="common">White-rot fungus</name>
    <name type="synonym">Gelatoporia subvermispora</name>
    <dbReference type="NCBI Taxonomy" id="914234"/>
    <lineage>
        <taxon>Eukaryota</taxon>
        <taxon>Fungi</taxon>
        <taxon>Dikarya</taxon>
        <taxon>Basidiomycota</taxon>
        <taxon>Agaricomycotina</taxon>
        <taxon>Agaricomycetes</taxon>
        <taxon>Polyporales</taxon>
        <taxon>Gelatoporiaceae</taxon>
        <taxon>Gelatoporia</taxon>
    </lineage>
</organism>
<dbReference type="AlphaFoldDB" id="M2RBB8"/>
<protein>
    <submittedName>
        <fullName evidence="7">Uncharacterized protein</fullName>
    </submittedName>
</protein>
<dbReference type="HOGENOM" id="CLU_063909_0_0_1"/>
<evidence type="ECO:0000256" key="3">
    <source>
        <dbReference type="ARBA" id="ARBA00022989"/>
    </source>
</evidence>
<evidence type="ECO:0000256" key="2">
    <source>
        <dbReference type="ARBA" id="ARBA00022692"/>
    </source>
</evidence>
<sequence>MSTRFDDRDPSVTYTGDWLNIDDETGCFNRTLSAAITPGSTAVFEVEITSEGPWVTAFGSFFPFSGSPSVVDIFIDGGDLGGSATQNVSKQENGQLLFQTWPLSGGTHQIVVNVTSCSKEAPYYIDYFEVDSPGAIVSSAITSASATSAKVSSDTPVTSAKLSSTSAASQTSSLSSAASSSSSSVATAGAAVNSSSSSTPVGAIIGGVIGGIAVIAAAVVILAYFYWKRNKGQGFFFNSTGAGLLDHEAKDSSNESPYIVTAQATPPPPSASPHAGLPPYPPSTPQLMLSRASTPFTGMGNGTLVAGNSSVGHGSTANLVLPVPASSPNQLVSKAAEAGLLSIPQAAARQTQSSDQAGPSGEIVLQHVQHVVPPSPDDDDAYTEAPPSYYSAHPHEAVQTAHPFL</sequence>